<gene>
    <name evidence="3" type="ORF">H8K43_11215</name>
</gene>
<feature type="compositionally biased region" description="Low complexity" evidence="1">
    <location>
        <begin position="95"/>
        <end position="106"/>
    </location>
</feature>
<sequence length="1424" mass="157235">MRHFEYTDTVSAKFWQVEQEQANLHICWGRIGTKGQSQTKSFNDAAKATAAMLKLVAEKTGKGYQEVVLEGTTSVTDAQNVAAVTSSLVKSVSMPKPMPKPVASAPDTTKKEIASATRSDQGAIIIPEVVAETVDEEIERAFIEICGQISRGSLVEPPGGLTVAKIRRLQNISEIAANEVYKQLSRIGLIYSYNGKFRHDAQSFAVRLLPVLFSRTVCALTKSPSSSAIDALDASQRDAIAPWFRNGEPLYISASVGFGIHTHALATRRFPRRINKVEPLQAWLELRDLISLDVNPDFASTDSSLREVFQAAYKTLESLELNGNMQTDVILLVLCLNQQGFSKKRVGTLFVNYLVARHGLLYVVDALLEAEKIEVVQDKSCLHLSTEVSTLLNNRYGTLSDGEWTLREHLAAAPQPEYEACIAKIRAGLPQVPALRQPILALLLPDVPEISNELVHSLCAPDAMSPHTVHWLQATATDPVALALAAKVKNEGIFWDRPDLVNTILLEHGVDAVLWLAPGATHDEAGEALTCIGTPDAVAALARVASSSKHALARLHLVVKRWPAAAMFALTRLLSSNSKDQSLLSPTLIQLLREHPELPDQLRPWMEPASLVLIDKMLTRLAAPVDIAEAGDLPEVMVSVPWLQAKKKLRPTLQLMPIEIMPVEQWDAGKREQMMRTSSNTSAWYWESLQKAEADPDVMIVEICRLRYQTASEHASERQRASAAIKDGNVAEFIDAMRAIIVALKKDDPKLSYFSYFDALPFSRLPPELGIPCWNAIAGEFPWTHMDAIAGAWGLAALPGLAVNINKEPSNYIDLSQYFGAVELAAIAARVFAKLKTLRGWGRYWLRKFPEHAIAGLIPPALGKAGEARDNAALALRWLARNGHAQLLDQIAARYEQAEVLTALHAMLNENPLERYPNKRASLPDFWNPSGWCRPLLHNGKALSDEALDVLGTMMTFPTNDEVYAGLHQVKTACTTQSLADFAWDCFSAWLNAGAPAKEGWVLTSLGVLGNDEVARKLTPYIRSWPGEGAHARAVTALDVLADIGTDVALMLLNGIAKKIKYKPLQDKATKKIQDIAEARGLTPEELEDRLAPDLGLSEQGSLVLDFGKRAFQVGFDESLKPYVREWLDNKAGARLPDLPKPKQTDDEALAKEATERYKSLKKDVRTIASQQLLRLEVAMCTRRRWSAEVFALFLATHPLVRHLVRRLVWGVYLMSTEQSGDGEDQEISVASYGGQLQSCFRVSEDGSYTTAQDDIFDLPVGPQYKIGLPHALELSASEAAEFAQLLTDYELLQPFPQLGRDTYTLTEEEQSKSNLDRWKGIKVASRKVHGLSAKGWYRTDGDGGVISDFSKAAGDGRILELYFEPGIYVGDVDESPEQTLGELRLYNPSDSLNQDADASKFIFSSVDNILVSELIRDLERLRK</sequence>
<dbReference type="InterPro" id="IPR008893">
    <property type="entry name" value="WGR_domain"/>
</dbReference>
<dbReference type="InterPro" id="IPR025406">
    <property type="entry name" value="DUF4132"/>
</dbReference>
<dbReference type="InterPro" id="IPR036930">
    <property type="entry name" value="WGR_dom_sf"/>
</dbReference>
<reference evidence="3 4" key="1">
    <citation type="submission" date="2020-08" db="EMBL/GenBank/DDBJ databases">
        <title>Novel species isolated from subtropical streams in China.</title>
        <authorList>
            <person name="Lu H."/>
        </authorList>
    </citation>
    <scope>NUCLEOTIDE SEQUENCE [LARGE SCALE GENOMIC DNA]</scope>
    <source>
        <strain evidence="3 4">CY22W</strain>
    </source>
</reference>
<dbReference type="CDD" id="cd07996">
    <property type="entry name" value="WGR_MMR_like"/>
    <property type="match status" value="1"/>
</dbReference>
<dbReference type="Proteomes" id="UP000654304">
    <property type="component" value="Unassembled WGS sequence"/>
</dbReference>
<dbReference type="Pfam" id="PF13569">
    <property type="entry name" value="DUF4132"/>
    <property type="match status" value="1"/>
</dbReference>
<evidence type="ECO:0000313" key="4">
    <source>
        <dbReference type="Proteomes" id="UP000654304"/>
    </source>
</evidence>
<dbReference type="Gene3D" id="2.20.140.10">
    <property type="entry name" value="WGR domain"/>
    <property type="match status" value="1"/>
</dbReference>
<dbReference type="InterPro" id="IPR050458">
    <property type="entry name" value="LolB"/>
</dbReference>
<dbReference type="PROSITE" id="PS51977">
    <property type="entry name" value="WGR"/>
    <property type="match status" value="1"/>
</dbReference>
<dbReference type="InterPro" id="IPR049809">
    <property type="entry name" value="YehF/YfeS-like_WGR"/>
</dbReference>
<protein>
    <submittedName>
        <fullName evidence="3">WGR and DUF4132 domain-containing protein</fullName>
    </submittedName>
</protein>
<evidence type="ECO:0000313" key="3">
    <source>
        <dbReference type="EMBL" id="MBC3932247.1"/>
    </source>
</evidence>
<dbReference type="SUPFAM" id="SSF142921">
    <property type="entry name" value="WGR domain-like"/>
    <property type="match status" value="1"/>
</dbReference>
<evidence type="ECO:0000256" key="1">
    <source>
        <dbReference type="SAM" id="MobiDB-lite"/>
    </source>
</evidence>
<proteinExistence type="predicted"/>
<dbReference type="PANTHER" id="PTHR30634:SF13">
    <property type="entry name" value="PROTEIN YEHF"/>
    <property type="match status" value="1"/>
</dbReference>
<comment type="caution">
    <text evidence="3">The sequence shown here is derived from an EMBL/GenBank/DDBJ whole genome shotgun (WGS) entry which is preliminary data.</text>
</comment>
<dbReference type="SMART" id="SM00773">
    <property type="entry name" value="WGR"/>
    <property type="match status" value="1"/>
</dbReference>
<keyword evidence="4" id="KW-1185">Reference proteome</keyword>
<accession>A0ABR7A6G1</accession>
<dbReference type="RefSeq" id="WP_186903914.1">
    <property type="nucleotide sequence ID" value="NZ_JACOGD010000005.1"/>
</dbReference>
<dbReference type="EMBL" id="JACOGD010000005">
    <property type="protein sequence ID" value="MBC3932247.1"/>
    <property type="molecule type" value="Genomic_DNA"/>
</dbReference>
<dbReference type="Pfam" id="PF05406">
    <property type="entry name" value="WGR"/>
    <property type="match status" value="1"/>
</dbReference>
<dbReference type="PANTHER" id="PTHR30634">
    <property type="entry name" value="OUTER MEMBRANE LOLAB LIPOPROTEIN INSERTION APPARATUS"/>
    <property type="match status" value="1"/>
</dbReference>
<name>A0ABR7A6G1_9BURK</name>
<feature type="region of interest" description="Disordered" evidence="1">
    <location>
        <begin position="95"/>
        <end position="115"/>
    </location>
</feature>
<organism evidence="3 4">
    <name type="scientific">Undibacterium curvum</name>
    <dbReference type="NCBI Taxonomy" id="2762294"/>
    <lineage>
        <taxon>Bacteria</taxon>
        <taxon>Pseudomonadati</taxon>
        <taxon>Pseudomonadota</taxon>
        <taxon>Betaproteobacteria</taxon>
        <taxon>Burkholderiales</taxon>
        <taxon>Oxalobacteraceae</taxon>
        <taxon>Undibacterium</taxon>
    </lineage>
</organism>
<evidence type="ECO:0000259" key="2">
    <source>
        <dbReference type="PROSITE" id="PS51977"/>
    </source>
</evidence>
<feature type="domain" description="WGR" evidence="2">
    <location>
        <begin position="1"/>
        <end position="79"/>
    </location>
</feature>